<dbReference type="Gene3D" id="2.60.40.3120">
    <property type="match status" value="1"/>
</dbReference>
<dbReference type="InterPro" id="IPR040626">
    <property type="entry name" value="Pepdidase_M14_N"/>
</dbReference>
<evidence type="ECO:0000259" key="5">
    <source>
        <dbReference type="PROSITE" id="PS52035"/>
    </source>
</evidence>
<comment type="similarity">
    <text evidence="2 3">Belongs to the peptidase M14 family.</text>
</comment>
<feature type="compositionally biased region" description="Polar residues" evidence="4">
    <location>
        <begin position="526"/>
        <end position="542"/>
    </location>
</feature>
<dbReference type="PANTHER" id="PTHR12756:SF9">
    <property type="entry name" value="CYTOSOLIC CARBOXYPEPTIDASE 6"/>
    <property type="match status" value="1"/>
</dbReference>
<dbReference type="Pfam" id="PF18027">
    <property type="entry name" value="Pepdidase_M14_N"/>
    <property type="match status" value="1"/>
</dbReference>
<evidence type="ECO:0000256" key="2">
    <source>
        <dbReference type="ARBA" id="ARBA00005988"/>
    </source>
</evidence>
<sequence length="612" mass="70003">MVFSCEGRDPLEHTSLYQRAESEDSDAEGGLGNVNKLVMRPPGHSGKAKKGHICFDATFETGNLGRVDLISEFEYDLFIRPDTCGPRLRLWFNFTVDNVKADQRVIFNIVNISKSANLFRQGMTPLVKSSTRPKWQRIPREQVKALIRFLSMLQVFYYRSAQHQNHYVLSFAFAFDREDDVYQFALTYPYSYTRYMVHLDNLCSRLLYTKRETLAESIQKRNVELVTITSDLEDVERPRKVVVVLARVHPGESPSSFVCQGLMDFLVSAHPIAQVLREYVIFKIVPMLNPDGAFLGNYRSTVMGLDLNRSWNCISEWIHPTLFATRAMLKSLDKNAQTPLDCVLDLHAHTNATGVFVYGNTYEDVYRYERHIVLPKLLAQHAEDYELGNTMYNQDHNKAGTARRYLCSILKEHVNCYSIEVSMYGYNKKGIPGIMPYTEEGYYRLGRNLARVFLEYYKLTGLIPSGLPDQPSSRRARQSRQRHRLPREPRPRTVRTPATLHLASIYEYFREKPEQLPSARYRSMSSTRMGQQPGTGIASETGTGVGGGCKSPSYRFRSPGAPLDRVQTLTGRPAEPRLTIIDFNQLTRGGLELAANKNKPTVPYKKVVKSRR</sequence>
<comment type="cofactor">
    <cofactor evidence="1">
        <name>Zn(2+)</name>
        <dbReference type="ChEBI" id="CHEBI:29105"/>
    </cofactor>
</comment>
<dbReference type="Gene3D" id="3.40.630.10">
    <property type="entry name" value="Zn peptidases"/>
    <property type="match status" value="1"/>
</dbReference>
<evidence type="ECO:0000256" key="1">
    <source>
        <dbReference type="ARBA" id="ARBA00001947"/>
    </source>
</evidence>
<evidence type="ECO:0000313" key="6">
    <source>
        <dbReference type="EMBL" id="KYN30777.1"/>
    </source>
</evidence>
<gene>
    <name evidence="6" type="ORF">ALC56_14588</name>
</gene>
<keyword evidence="6" id="KW-0645">Protease</keyword>
<feature type="domain" description="Peptidase M14" evidence="5">
    <location>
        <begin position="188"/>
        <end position="457"/>
    </location>
</feature>
<evidence type="ECO:0000256" key="3">
    <source>
        <dbReference type="PROSITE-ProRule" id="PRU01379"/>
    </source>
</evidence>
<keyword evidence="7" id="KW-1185">Reference proteome</keyword>
<reference evidence="6 7" key="1">
    <citation type="submission" date="2016-03" db="EMBL/GenBank/DDBJ databases">
        <title>Trachymyrmex septentrionalis WGS genome.</title>
        <authorList>
            <person name="Nygaard S."/>
            <person name="Hu H."/>
            <person name="Boomsma J."/>
            <person name="Zhang G."/>
        </authorList>
    </citation>
    <scope>NUCLEOTIDE SEQUENCE [LARGE SCALE GENOMIC DNA]</scope>
    <source>
        <strain evidence="6">Tsep2-gDNA-1</strain>
        <tissue evidence="6">Whole body</tissue>
    </source>
</reference>
<dbReference type="GO" id="GO:0006508">
    <property type="term" value="P:proteolysis"/>
    <property type="evidence" value="ECO:0007669"/>
    <property type="project" value="InterPro"/>
</dbReference>
<dbReference type="Proteomes" id="UP000078541">
    <property type="component" value="Unassembled WGS sequence"/>
</dbReference>
<dbReference type="GO" id="GO:0008270">
    <property type="term" value="F:zinc ion binding"/>
    <property type="evidence" value="ECO:0007669"/>
    <property type="project" value="InterPro"/>
</dbReference>
<dbReference type="AlphaFoldDB" id="A0A195ES98"/>
<name>A0A195ES98_9HYME</name>
<proteinExistence type="inferred from homology"/>
<dbReference type="EMBL" id="KQ981993">
    <property type="protein sequence ID" value="KYN30777.1"/>
    <property type="molecule type" value="Genomic_DNA"/>
</dbReference>
<feature type="region of interest" description="Disordered" evidence="4">
    <location>
        <begin position="467"/>
        <end position="494"/>
    </location>
</feature>
<dbReference type="PANTHER" id="PTHR12756">
    <property type="entry name" value="CYTOSOLIC CARBOXYPEPTIDASE"/>
    <property type="match status" value="1"/>
</dbReference>
<protein>
    <submittedName>
        <fullName evidence="6">Cytosolic carboxypeptidase 6</fullName>
    </submittedName>
</protein>
<dbReference type="Pfam" id="PF00246">
    <property type="entry name" value="Peptidase_M14"/>
    <property type="match status" value="1"/>
</dbReference>
<dbReference type="InterPro" id="IPR000834">
    <property type="entry name" value="Peptidase_M14"/>
</dbReference>
<feature type="region of interest" description="Disordered" evidence="4">
    <location>
        <begin position="14"/>
        <end position="33"/>
    </location>
</feature>
<dbReference type="InterPro" id="IPR050821">
    <property type="entry name" value="Cytosolic_carboxypeptidase"/>
</dbReference>
<dbReference type="CDD" id="cd06908">
    <property type="entry name" value="M14_AGBL4_like"/>
    <property type="match status" value="1"/>
</dbReference>
<feature type="compositionally biased region" description="Basic residues" evidence="4">
    <location>
        <begin position="474"/>
        <end position="485"/>
    </location>
</feature>
<keyword evidence="6" id="KW-0121">Carboxypeptidase</keyword>
<keyword evidence="6" id="KW-0378">Hydrolase</keyword>
<evidence type="ECO:0000256" key="4">
    <source>
        <dbReference type="SAM" id="MobiDB-lite"/>
    </source>
</evidence>
<accession>A0A195ES98</accession>
<dbReference type="STRING" id="34720.A0A195ES98"/>
<dbReference type="SUPFAM" id="SSF53187">
    <property type="entry name" value="Zn-dependent exopeptidases"/>
    <property type="match status" value="1"/>
</dbReference>
<organism evidence="6 7">
    <name type="scientific">Trachymyrmex septentrionalis</name>
    <dbReference type="NCBI Taxonomy" id="34720"/>
    <lineage>
        <taxon>Eukaryota</taxon>
        <taxon>Metazoa</taxon>
        <taxon>Ecdysozoa</taxon>
        <taxon>Arthropoda</taxon>
        <taxon>Hexapoda</taxon>
        <taxon>Insecta</taxon>
        <taxon>Pterygota</taxon>
        <taxon>Neoptera</taxon>
        <taxon>Endopterygota</taxon>
        <taxon>Hymenoptera</taxon>
        <taxon>Apocrita</taxon>
        <taxon>Aculeata</taxon>
        <taxon>Formicoidea</taxon>
        <taxon>Formicidae</taxon>
        <taxon>Myrmicinae</taxon>
        <taxon>Trachymyrmex</taxon>
    </lineage>
</organism>
<dbReference type="GO" id="GO:0004181">
    <property type="term" value="F:metallocarboxypeptidase activity"/>
    <property type="evidence" value="ECO:0007669"/>
    <property type="project" value="InterPro"/>
</dbReference>
<feature type="region of interest" description="Disordered" evidence="4">
    <location>
        <begin position="526"/>
        <end position="545"/>
    </location>
</feature>
<feature type="active site" description="Proton donor/acceptor" evidence="3">
    <location>
        <position position="420"/>
    </location>
</feature>
<evidence type="ECO:0000313" key="7">
    <source>
        <dbReference type="Proteomes" id="UP000078541"/>
    </source>
</evidence>
<dbReference type="PROSITE" id="PS52035">
    <property type="entry name" value="PEPTIDASE_M14"/>
    <property type="match status" value="1"/>
</dbReference>